<evidence type="ECO:0000256" key="1">
    <source>
        <dbReference type="ARBA" id="ARBA00022475"/>
    </source>
</evidence>
<feature type="region of interest" description="Disordered" evidence="6">
    <location>
        <begin position="97"/>
        <end position="121"/>
    </location>
</feature>
<organism evidence="9 10">
    <name type="scientific">Acetoanaerobium noterae</name>
    <dbReference type="NCBI Taxonomy" id="745369"/>
    <lineage>
        <taxon>Bacteria</taxon>
        <taxon>Bacillati</taxon>
        <taxon>Bacillota</taxon>
        <taxon>Clostridia</taxon>
        <taxon>Peptostreptococcales</taxon>
        <taxon>Filifactoraceae</taxon>
        <taxon>Acetoanaerobium</taxon>
    </lineage>
</organism>
<dbReference type="InterPro" id="IPR010445">
    <property type="entry name" value="LapA_dom"/>
</dbReference>
<keyword evidence="3 7" id="KW-1133">Transmembrane helix</keyword>
<keyword evidence="4 7" id="KW-0472">Membrane</keyword>
<evidence type="ECO:0000256" key="7">
    <source>
        <dbReference type="SAM" id="Phobius"/>
    </source>
</evidence>
<keyword evidence="2 7" id="KW-0812">Transmembrane</keyword>
<protein>
    <recommendedName>
        <fullName evidence="8">Lipopolysaccharide assembly protein A domain-containing protein</fullName>
    </recommendedName>
</protein>
<evidence type="ECO:0000256" key="2">
    <source>
        <dbReference type="ARBA" id="ARBA00022692"/>
    </source>
</evidence>
<keyword evidence="5" id="KW-0175">Coiled coil</keyword>
<dbReference type="AlphaFoldDB" id="A0A1T5AVZ8"/>
<evidence type="ECO:0000256" key="3">
    <source>
        <dbReference type="ARBA" id="ARBA00022989"/>
    </source>
</evidence>
<feature type="coiled-coil region" evidence="5">
    <location>
        <begin position="69"/>
        <end position="96"/>
    </location>
</feature>
<gene>
    <name evidence="9" type="ORF">SAMN02745120_1224</name>
</gene>
<dbReference type="Pfam" id="PF06305">
    <property type="entry name" value="LapA_dom"/>
    <property type="match status" value="1"/>
</dbReference>
<reference evidence="10" key="1">
    <citation type="submission" date="2017-02" db="EMBL/GenBank/DDBJ databases">
        <authorList>
            <person name="Varghese N."/>
            <person name="Submissions S."/>
        </authorList>
    </citation>
    <scope>NUCLEOTIDE SEQUENCE [LARGE SCALE GENOMIC DNA]</scope>
    <source>
        <strain evidence="10">ATCC 35199</strain>
    </source>
</reference>
<dbReference type="Proteomes" id="UP000243406">
    <property type="component" value="Unassembled WGS sequence"/>
</dbReference>
<name>A0A1T5AVZ8_9FIRM</name>
<proteinExistence type="predicted"/>
<dbReference type="GO" id="GO:0005886">
    <property type="term" value="C:plasma membrane"/>
    <property type="evidence" value="ECO:0007669"/>
    <property type="project" value="InterPro"/>
</dbReference>
<dbReference type="PANTHER" id="PTHR41335">
    <property type="entry name" value="MEMBRANE PROTEIN-RELATED"/>
    <property type="match status" value="1"/>
</dbReference>
<feature type="domain" description="Lipopolysaccharide assembly protein A" evidence="8">
    <location>
        <begin position="21"/>
        <end position="83"/>
    </location>
</feature>
<evidence type="ECO:0000313" key="9">
    <source>
        <dbReference type="EMBL" id="SKB39178.1"/>
    </source>
</evidence>
<evidence type="ECO:0000256" key="6">
    <source>
        <dbReference type="SAM" id="MobiDB-lite"/>
    </source>
</evidence>
<evidence type="ECO:0000256" key="5">
    <source>
        <dbReference type="SAM" id="Coils"/>
    </source>
</evidence>
<dbReference type="EMBL" id="FUYN01000002">
    <property type="protein sequence ID" value="SKB39178.1"/>
    <property type="molecule type" value="Genomic_DNA"/>
</dbReference>
<accession>A0A1T5AVZ8</accession>
<dbReference type="RefSeq" id="WP_079589125.1">
    <property type="nucleotide sequence ID" value="NZ_FUYN01000002.1"/>
</dbReference>
<evidence type="ECO:0000313" key="10">
    <source>
        <dbReference type="Proteomes" id="UP000243406"/>
    </source>
</evidence>
<keyword evidence="10" id="KW-1185">Reference proteome</keyword>
<keyword evidence="1" id="KW-1003">Cell membrane</keyword>
<evidence type="ECO:0000259" key="8">
    <source>
        <dbReference type="Pfam" id="PF06305"/>
    </source>
</evidence>
<sequence length="121" mass="13402">MQAKFIFSLILAVLVAIFAIQNSAAVPVNFIVYHLEISQALIILISAIIGAIIAFSLGLMKQFNMNKAIKDKDKQIRNLEMSVAKLEIENGELHTKNAMSLDSEESRLNTSTISDDKNLTH</sequence>
<feature type="transmembrane region" description="Helical" evidence="7">
    <location>
        <begin position="41"/>
        <end position="60"/>
    </location>
</feature>
<evidence type="ECO:0000256" key="4">
    <source>
        <dbReference type="ARBA" id="ARBA00023136"/>
    </source>
</evidence>
<dbReference type="OrthoDB" id="1708221at2"/>
<dbReference type="PANTHER" id="PTHR41335:SF1">
    <property type="entry name" value="MEMBRANE PROTEIN"/>
    <property type="match status" value="1"/>
</dbReference>